<dbReference type="Proteomes" id="UP000004671">
    <property type="component" value="Chromosome"/>
</dbReference>
<keyword evidence="2" id="KW-0808">Transferase</keyword>
<dbReference type="KEGG" id="caby:Cabys_3485"/>
<dbReference type="Pfam" id="PF00480">
    <property type="entry name" value="ROK"/>
    <property type="match status" value="1"/>
</dbReference>
<evidence type="ECO:0000313" key="5">
    <source>
        <dbReference type="Proteomes" id="UP000183868"/>
    </source>
</evidence>
<evidence type="ECO:0000313" key="3">
    <source>
        <dbReference type="EMBL" id="EHO40286.1"/>
    </source>
</evidence>
<dbReference type="InterPro" id="IPR043129">
    <property type="entry name" value="ATPase_NBD"/>
</dbReference>
<proteinExistence type="inferred from homology"/>
<evidence type="ECO:0000313" key="4">
    <source>
        <dbReference type="Proteomes" id="UP000004671"/>
    </source>
</evidence>
<dbReference type="GO" id="GO:0016301">
    <property type="term" value="F:kinase activity"/>
    <property type="evidence" value="ECO:0007669"/>
    <property type="project" value="UniProtKB-KW"/>
</dbReference>
<dbReference type="STRING" id="880073.Cabys_3485"/>
<reference evidence="2 5" key="2">
    <citation type="submission" date="2016-11" db="EMBL/GenBank/DDBJ databases">
        <title>Genomic analysis of Caldithrix abyssi and proposal of a novel bacterial phylum Caldithrichaeota.</title>
        <authorList>
            <person name="Kublanov I."/>
            <person name="Sigalova O."/>
            <person name="Gavrilov S."/>
            <person name="Lebedinsky A."/>
            <person name="Ivanova N."/>
            <person name="Daum C."/>
            <person name="Reddy T."/>
            <person name="Klenk H.P."/>
            <person name="Goker M."/>
            <person name="Reva O."/>
            <person name="Miroshnichenko M."/>
            <person name="Kyprides N."/>
            <person name="Woyke T."/>
            <person name="Gelfand M."/>
        </authorList>
    </citation>
    <scope>NUCLEOTIDE SEQUENCE [LARGE SCALE GENOMIC DNA]</scope>
    <source>
        <strain evidence="2 5">LF13</strain>
    </source>
</reference>
<organism evidence="3 4">
    <name type="scientific">Caldithrix abyssi DSM 13497</name>
    <dbReference type="NCBI Taxonomy" id="880073"/>
    <lineage>
        <taxon>Bacteria</taxon>
        <taxon>Pseudomonadati</taxon>
        <taxon>Calditrichota</taxon>
        <taxon>Calditrichia</taxon>
        <taxon>Calditrichales</taxon>
        <taxon>Calditrichaceae</taxon>
        <taxon>Caldithrix</taxon>
    </lineage>
</organism>
<dbReference type="CDD" id="cd23763">
    <property type="entry name" value="ASKHA_ATPase_ROK"/>
    <property type="match status" value="1"/>
</dbReference>
<protein>
    <submittedName>
        <fullName evidence="2">Glucokinase</fullName>
    </submittedName>
    <submittedName>
        <fullName evidence="3">ROK family protein</fullName>
    </submittedName>
</protein>
<gene>
    <name evidence="2" type="ORF">Cabys_3485</name>
    <name evidence="3" type="ORF">Calab_0643</name>
</gene>
<keyword evidence="2" id="KW-0418">Kinase</keyword>
<dbReference type="eggNOG" id="COG1940">
    <property type="taxonomic scope" value="Bacteria"/>
</dbReference>
<dbReference type="Gene3D" id="3.30.420.40">
    <property type="match status" value="2"/>
</dbReference>
<evidence type="ECO:0000256" key="1">
    <source>
        <dbReference type="ARBA" id="ARBA00006479"/>
    </source>
</evidence>
<dbReference type="SUPFAM" id="SSF53067">
    <property type="entry name" value="Actin-like ATPase domain"/>
    <property type="match status" value="1"/>
</dbReference>
<dbReference type="PANTHER" id="PTHR18964">
    <property type="entry name" value="ROK (REPRESSOR, ORF, KINASE) FAMILY"/>
    <property type="match status" value="1"/>
</dbReference>
<accession>H1XSQ9</accession>
<name>H1XSQ9_CALAY</name>
<comment type="similarity">
    <text evidence="1">Belongs to the ROK (NagC/XylR) family.</text>
</comment>
<dbReference type="Proteomes" id="UP000183868">
    <property type="component" value="Chromosome"/>
</dbReference>
<keyword evidence="4" id="KW-1185">Reference proteome</keyword>
<dbReference type="InParanoid" id="H1XSQ9"/>
<dbReference type="EMBL" id="CP018099">
    <property type="protein sequence ID" value="APF20231.1"/>
    <property type="molecule type" value="Genomic_DNA"/>
</dbReference>
<reference evidence="3 4" key="1">
    <citation type="submission" date="2011-09" db="EMBL/GenBank/DDBJ databases">
        <title>The permanent draft genome of Caldithrix abyssi DSM 13497.</title>
        <authorList>
            <consortium name="US DOE Joint Genome Institute (JGI-PGF)"/>
            <person name="Lucas S."/>
            <person name="Han J."/>
            <person name="Lapidus A."/>
            <person name="Bruce D."/>
            <person name="Goodwin L."/>
            <person name="Pitluck S."/>
            <person name="Peters L."/>
            <person name="Kyrpides N."/>
            <person name="Mavromatis K."/>
            <person name="Ivanova N."/>
            <person name="Mikhailova N."/>
            <person name="Chertkov O."/>
            <person name="Detter J.C."/>
            <person name="Tapia R."/>
            <person name="Han C."/>
            <person name="Land M."/>
            <person name="Hauser L."/>
            <person name="Markowitz V."/>
            <person name="Cheng J.-F."/>
            <person name="Hugenholtz P."/>
            <person name="Woyke T."/>
            <person name="Wu D."/>
            <person name="Spring S."/>
            <person name="Brambilla E."/>
            <person name="Klenk H.-P."/>
            <person name="Eisen J.A."/>
        </authorList>
    </citation>
    <scope>NUCLEOTIDE SEQUENCE [LARGE SCALE GENOMIC DNA]</scope>
    <source>
        <strain evidence="3 4">DSM 13497</strain>
    </source>
</reference>
<dbReference type="PaxDb" id="880073-Calab_0643"/>
<evidence type="ECO:0000313" key="2">
    <source>
        <dbReference type="EMBL" id="APF20231.1"/>
    </source>
</evidence>
<dbReference type="AlphaFoldDB" id="H1XSQ9"/>
<dbReference type="EMBL" id="CM001402">
    <property type="protein sequence ID" value="EHO40286.1"/>
    <property type="molecule type" value="Genomic_DNA"/>
</dbReference>
<sequence length="372" mass="40592">MGYEQDERIVMTLDAGGTNFVFSAIQKNQEIIDPIRLPSNAHDLELCLQTIIDGFTRVKKQLPEPAVAISFAFPGPADYPDGIIGDLVNLPAFRGGVALGPMLEEIFQLPVFINNDGDLYAFGEALAGYLPYINNLLKIAGSPKRFQNLVGFTLGTGFGAGIVRKGELFIGDNSGAGEVWLLRNKLHPTMNVEESVSIRAIRGVYAQLTNILFEESPSPKEIFEIGMGKRPGNKEAAIEAFQTMAEALGDAIANVLTLIDGLAVIGGGLSGAHPLFLQKMIDEMNGKYRNFQGNEYRRLVPIVFNLENNKDLDKFLQGEKKEITIPKTNKKIIYDALPRLGVGISKIGTSRAIALGAYAYALNELDSKSKRN</sequence>
<dbReference type="OrthoDB" id="9810372at2"/>
<dbReference type="PANTHER" id="PTHR18964:SF149">
    <property type="entry name" value="BIFUNCTIONAL UDP-N-ACETYLGLUCOSAMINE 2-EPIMERASE_N-ACETYLMANNOSAMINE KINASE"/>
    <property type="match status" value="1"/>
</dbReference>
<dbReference type="InterPro" id="IPR000600">
    <property type="entry name" value="ROK"/>
</dbReference>
<dbReference type="RefSeq" id="WP_006927235.1">
    <property type="nucleotide sequence ID" value="NZ_CM001402.1"/>
</dbReference>
<dbReference type="HOGENOM" id="CLU_735560_0_0_0"/>